<evidence type="ECO:0000313" key="4">
    <source>
        <dbReference type="EMBL" id="SSX24335.1"/>
    </source>
</evidence>
<protein>
    <submittedName>
        <fullName evidence="4">CSON010649 protein</fullName>
    </submittedName>
</protein>
<dbReference type="GO" id="GO:0006606">
    <property type="term" value="P:protein import into nucleus"/>
    <property type="evidence" value="ECO:0007669"/>
    <property type="project" value="TreeGrafter"/>
</dbReference>
<dbReference type="GO" id="GO:0042273">
    <property type="term" value="P:ribosomal large subunit biogenesis"/>
    <property type="evidence" value="ECO:0007669"/>
    <property type="project" value="TreeGrafter"/>
</dbReference>
<dbReference type="PANTHER" id="PTHR13347">
    <property type="entry name" value="HEAT REPEAT-CONTAINING PROTEIN 3"/>
    <property type="match status" value="1"/>
</dbReference>
<dbReference type="InterPro" id="IPR011989">
    <property type="entry name" value="ARM-like"/>
</dbReference>
<proteinExistence type="inferred from homology"/>
<organism evidence="4">
    <name type="scientific">Culicoides sonorensis</name>
    <name type="common">Biting midge</name>
    <dbReference type="NCBI Taxonomy" id="179676"/>
    <lineage>
        <taxon>Eukaryota</taxon>
        <taxon>Metazoa</taxon>
        <taxon>Ecdysozoa</taxon>
        <taxon>Arthropoda</taxon>
        <taxon>Hexapoda</taxon>
        <taxon>Insecta</taxon>
        <taxon>Pterygota</taxon>
        <taxon>Neoptera</taxon>
        <taxon>Endopterygota</taxon>
        <taxon>Diptera</taxon>
        <taxon>Nematocera</taxon>
        <taxon>Chironomoidea</taxon>
        <taxon>Ceratopogonidae</taxon>
        <taxon>Ceratopogoninae</taxon>
        <taxon>Culicoides</taxon>
        <taxon>Monoculicoides</taxon>
    </lineage>
</organism>
<evidence type="ECO:0000256" key="2">
    <source>
        <dbReference type="SAM" id="MobiDB-lite"/>
    </source>
</evidence>
<dbReference type="PANTHER" id="PTHR13347:SF1">
    <property type="entry name" value="HEAT REPEAT-CONTAINING PROTEIN 3"/>
    <property type="match status" value="1"/>
</dbReference>
<dbReference type="Gene3D" id="1.25.10.10">
    <property type="entry name" value="Leucine-rich Repeat Variant"/>
    <property type="match status" value="1"/>
</dbReference>
<dbReference type="VEuPathDB" id="VectorBase:CSON010649"/>
<dbReference type="Pfam" id="PF25567">
    <property type="entry name" value="TPR_SYO1"/>
    <property type="match status" value="1"/>
</dbReference>
<feature type="region of interest" description="Disordered" evidence="2">
    <location>
        <begin position="1"/>
        <end position="35"/>
    </location>
</feature>
<gene>
    <name evidence="4" type="primary">CSON010649</name>
</gene>
<feature type="domain" description="SYO1-like TPR repeats" evidence="3">
    <location>
        <begin position="396"/>
        <end position="643"/>
    </location>
</feature>
<evidence type="ECO:0000259" key="3">
    <source>
        <dbReference type="Pfam" id="PF25567"/>
    </source>
</evidence>
<evidence type="ECO:0000256" key="1">
    <source>
        <dbReference type="ARBA" id="ARBA00049983"/>
    </source>
</evidence>
<sequence>MGKTKKTHKNRSNPVAPGSLLLNFDDDEELNGSRPDPVAAIEEQLVSVNNEDKMCGLQTLSMLCQAERNIPTILASQIVRITAPMLVDADQNIRHAAAGALRNLSAVSVEVCETLLELDIFTPLLILLNQYATQAEWVPVFDKNMNNQLDQRSDIYLQAINIVWNLCESTSVALETFNQSQLLRSFVKCLNHQIYGMDISVAVAQCLLVISEDNPNAWPILTEYTTDFLTLLQLDGDYSCVILRTVAASILANVPALSAAHTNQILQALSKTLEINHRQVLGNITSDLPLLEKNDVAEIDIQPEQETIAMEQESEAEALIRRKKSNLLSPIELEVKNVSNLLLAQRIAAETITNICSTDDDAWCEDMDDDDSEAESVHDYDTTQTAQNPDQDRLSPEILEALKSLGIVEKLWQLGQPLPENVMLIMKESGKILHKRYISLRSSILMCLQNFCNVLTTEDLGGAAAIYTVWLELGQQVFQETNPDPAIVEAITAVMRAALDHLKKHPEMFKQMTANDLELMLKGIENCTESETRANWLKMLGVLGCVLPEVLTKEIVKFMTDTCLKENDCWTMSEALDAFMDIFADNDWPKIICELNLTQKTREIDRIFKAKIRQNKKALSDRFPVVNTVRTNLQRFCKYLENQEKSFKNI</sequence>
<name>A0A336M273_CULSO</name>
<dbReference type="OMA" id="ENELHAD"/>
<accession>A0A336M273</accession>
<dbReference type="InterPro" id="IPR016024">
    <property type="entry name" value="ARM-type_fold"/>
</dbReference>
<feature type="compositionally biased region" description="Basic residues" evidence="2">
    <location>
        <begin position="1"/>
        <end position="11"/>
    </location>
</feature>
<dbReference type="EMBL" id="UFQT01000439">
    <property type="protein sequence ID" value="SSX24335.1"/>
    <property type="molecule type" value="Genomic_DNA"/>
</dbReference>
<reference evidence="4" key="1">
    <citation type="submission" date="2018-07" db="EMBL/GenBank/DDBJ databases">
        <authorList>
            <person name="Quirk P.G."/>
            <person name="Krulwich T.A."/>
        </authorList>
    </citation>
    <scope>NUCLEOTIDE SEQUENCE</scope>
</reference>
<dbReference type="SUPFAM" id="SSF48371">
    <property type="entry name" value="ARM repeat"/>
    <property type="match status" value="1"/>
</dbReference>
<comment type="similarity">
    <text evidence="1">Belongs to the nuclear import and ribosome assembly adapter family.</text>
</comment>
<feature type="region of interest" description="Disordered" evidence="2">
    <location>
        <begin position="366"/>
        <end position="393"/>
    </location>
</feature>
<dbReference type="GO" id="GO:0051082">
    <property type="term" value="F:unfolded protein binding"/>
    <property type="evidence" value="ECO:0007669"/>
    <property type="project" value="TreeGrafter"/>
</dbReference>
<dbReference type="AlphaFoldDB" id="A0A336M273"/>
<dbReference type="InterPro" id="IPR057990">
    <property type="entry name" value="TPR_SYO1"/>
</dbReference>
<dbReference type="InterPro" id="IPR052616">
    <property type="entry name" value="SYO1-like"/>
</dbReference>